<dbReference type="GO" id="GO:0009089">
    <property type="term" value="P:lysine biosynthetic process via diaminopimelate"/>
    <property type="evidence" value="ECO:0007669"/>
    <property type="project" value="TreeGrafter"/>
</dbReference>
<dbReference type="GO" id="GO:0006596">
    <property type="term" value="P:polyamine biosynthetic process"/>
    <property type="evidence" value="ECO:0007669"/>
    <property type="project" value="InterPro"/>
</dbReference>
<protein>
    <submittedName>
        <fullName evidence="4">Staphyloferrin B biosynthesis decarboxylase SbnH</fullName>
    </submittedName>
</protein>
<evidence type="ECO:0000313" key="4">
    <source>
        <dbReference type="EMBL" id="RJT41615.1"/>
    </source>
</evidence>
<dbReference type="InterPro" id="IPR029066">
    <property type="entry name" value="PLP-binding_barrel"/>
</dbReference>
<feature type="non-terminal residue" evidence="4">
    <location>
        <position position="1"/>
    </location>
</feature>
<dbReference type="EMBL" id="QZWB01000073">
    <property type="protein sequence ID" value="RJT41615.1"/>
    <property type="molecule type" value="Genomic_DNA"/>
</dbReference>
<gene>
    <name evidence="4" type="primary">sbnH</name>
    <name evidence="4" type="ORF">D6J04_14885</name>
</gene>
<comment type="cofactor">
    <cofactor evidence="1">
        <name>pyridoxal 5'-phosphate</name>
        <dbReference type="ChEBI" id="CHEBI:597326"/>
    </cofactor>
</comment>
<comment type="caution">
    <text evidence="4">The sequence shown here is derived from an EMBL/GenBank/DDBJ whole genome shotgun (WGS) entry which is preliminary data.</text>
</comment>
<evidence type="ECO:0000313" key="5">
    <source>
        <dbReference type="Proteomes" id="UP000270757"/>
    </source>
</evidence>
<dbReference type="Proteomes" id="UP000270757">
    <property type="component" value="Unassembled WGS sequence"/>
</dbReference>
<dbReference type="GO" id="GO:0008836">
    <property type="term" value="F:diaminopimelate decarboxylase activity"/>
    <property type="evidence" value="ECO:0007669"/>
    <property type="project" value="TreeGrafter"/>
</dbReference>
<name>A0A3A5KXP1_9GAMM</name>
<proteinExistence type="predicted"/>
<dbReference type="AlphaFoldDB" id="A0A3A5KXP1"/>
<dbReference type="PANTHER" id="PTHR43727">
    <property type="entry name" value="DIAMINOPIMELATE DECARBOXYLASE"/>
    <property type="match status" value="1"/>
</dbReference>
<evidence type="ECO:0000259" key="3">
    <source>
        <dbReference type="Pfam" id="PF02784"/>
    </source>
</evidence>
<feature type="domain" description="Orn/DAP/Arg decarboxylase 2 N-terminal" evidence="3">
    <location>
        <begin position="5"/>
        <end position="154"/>
    </location>
</feature>
<dbReference type="SUPFAM" id="SSF51419">
    <property type="entry name" value="PLP-binding barrel"/>
    <property type="match status" value="1"/>
</dbReference>
<dbReference type="InterPro" id="IPR000183">
    <property type="entry name" value="Orn/DAP/Arg_de-COase"/>
</dbReference>
<accession>A0A3A5KXP1</accession>
<feature type="non-terminal residue" evidence="4">
    <location>
        <position position="158"/>
    </location>
</feature>
<dbReference type="PANTHER" id="PTHR43727:SF2">
    <property type="entry name" value="GROUP IV DECARBOXYLASE"/>
    <property type="match status" value="1"/>
</dbReference>
<dbReference type="InterPro" id="IPR022644">
    <property type="entry name" value="De-COase2_N"/>
</dbReference>
<evidence type="ECO:0000256" key="1">
    <source>
        <dbReference type="ARBA" id="ARBA00001933"/>
    </source>
</evidence>
<dbReference type="Pfam" id="PF02784">
    <property type="entry name" value="Orn_Arg_deC_N"/>
    <property type="match status" value="1"/>
</dbReference>
<dbReference type="PRINTS" id="PR01182">
    <property type="entry name" value="ORNDCRBXLASE"/>
</dbReference>
<reference evidence="4 5" key="1">
    <citation type="submission" date="2018-09" db="EMBL/GenBank/DDBJ databases">
        <title>Draft genome sequences of Legionella taurinensis isolated from water samples.</title>
        <authorList>
            <person name="Chakeri A."/>
            <person name="Allerberger F."/>
            <person name="Kundi M."/>
            <person name="Ruppitsch W."/>
            <person name="Schmid D."/>
        </authorList>
    </citation>
    <scope>NUCLEOTIDE SEQUENCE [LARGE SCALE GENOMIC DNA]</scope>
    <source>
        <strain evidence="4 5">4570-18-6</strain>
    </source>
</reference>
<evidence type="ECO:0000256" key="2">
    <source>
        <dbReference type="ARBA" id="ARBA00022898"/>
    </source>
</evidence>
<sequence length="158" mass="17571">HITSSLPNNCQMYYAMKANSERTILDTISQYVEGFEVASQGEIAKGLAFKPANHIIFGGPGKTDEELRYAVSEGVQRIHVESMHELQRLNAILEDEDKTQHILLRVNLAGPFPNATLHMAGRPTQFGISEDEVDDVIEATLAMPNIHLDGFHFHSISN</sequence>
<dbReference type="InterPro" id="IPR002433">
    <property type="entry name" value="Orn_de-COase"/>
</dbReference>
<keyword evidence="2" id="KW-0663">Pyridoxal phosphate</keyword>
<organism evidence="4 5">
    <name type="scientific">Legionella taurinensis</name>
    <dbReference type="NCBI Taxonomy" id="70611"/>
    <lineage>
        <taxon>Bacteria</taxon>
        <taxon>Pseudomonadati</taxon>
        <taxon>Pseudomonadota</taxon>
        <taxon>Gammaproteobacteria</taxon>
        <taxon>Legionellales</taxon>
        <taxon>Legionellaceae</taxon>
        <taxon>Legionella</taxon>
    </lineage>
</organism>
<dbReference type="Gene3D" id="3.20.20.10">
    <property type="entry name" value="Alanine racemase"/>
    <property type="match status" value="1"/>
</dbReference>
<dbReference type="PRINTS" id="PR01179">
    <property type="entry name" value="ODADCRBXLASE"/>
</dbReference>